<keyword evidence="3" id="KW-1185">Reference proteome</keyword>
<accession>A0AAD5AZS6</accession>
<evidence type="ECO:0000313" key="2">
    <source>
        <dbReference type="EMBL" id="KAI5626013.1"/>
    </source>
</evidence>
<evidence type="ECO:0000256" key="1">
    <source>
        <dbReference type="SAM" id="MobiDB-lite"/>
    </source>
</evidence>
<proteinExistence type="predicted"/>
<sequence length="229" mass="26108">MSDPIKTSLRQLLISYPAGLRNKQDKKEYKDKLLRNNPESLRADATRDGTKITDLLFYTEHTESWLRALTTHYTHHTTRDIQYGRQMTIRADDGDGNLTVNIYKSGMIMFQGSEARLRSVPDDFNTLKTLRGTYTGTERKPGTVQERQPEIGSLRTELNEAREDLHPGDQTMSNLTEQLQSLQVVKEGLQSPQPANLQPEIPSIQPEPQHQQPEPPSCSQIHQDLSEDQ</sequence>
<reference evidence="2" key="1">
    <citation type="submission" date="2018-07" db="EMBL/GenBank/DDBJ databases">
        <title>Comparative genomics of catfishes provides insights into carnivory and benthic adaptation.</title>
        <authorList>
            <person name="Zhang Y."/>
            <person name="Wang D."/>
            <person name="Peng Z."/>
            <person name="Zheng S."/>
            <person name="Shao F."/>
            <person name="Tao W."/>
        </authorList>
    </citation>
    <scope>NUCLEOTIDE SEQUENCE</scope>
    <source>
        <strain evidence="2">Chongqing</strain>
    </source>
</reference>
<feature type="compositionally biased region" description="Low complexity" evidence="1">
    <location>
        <begin position="198"/>
        <end position="220"/>
    </location>
</feature>
<dbReference type="EMBL" id="MU551538">
    <property type="protein sequence ID" value="KAI5626013.1"/>
    <property type="molecule type" value="Genomic_DNA"/>
</dbReference>
<protein>
    <submittedName>
        <fullName evidence="2">Uncharacterized protein</fullName>
    </submittedName>
</protein>
<gene>
    <name evidence="2" type="ORF">C0J50_14416</name>
</gene>
<dbReference type="Proteomes" id="UP001205998">
    <property type="component" value="Unassembled WGS sequence"/>
</dbReference>
<comment type="caution">
    <text evidence="2">The sequence shown here is derived from an EMBL/GenBank/DDBJ whole genome shotgun (WGS) entry which is preliminary data.</text>
</comment>
<organism evidence="2 3">
    <name type="scientific">Silurus asotus</name>
    <name type="common">Amur catfish</name>
    <name type="synonym">Parasilurus asotus</name>
    <dbReference type="NCBI Taxonomy" id="30991"/>
    <lineage>
        <taxon>Eukaryota</taxon>
        <taxon>Metazoa</taxon>
        <taxon>Chordata</taxon>
        <taxon>Craniata</taxon>
        <taxon>Vertebrata</taxon>
        <taxon>Euteleostomi</taxon>
        <taxon>Actinopterygii</taxon>
        <taxon>Neopterygii</taxon>
        <taxon>Teleostei</taxon>
        <taxon>Ostariophysi</taxon>
        <taxon>Siluriformes</taxon>
        <taxon>Siluridae</taxon>
        <taxon>Silurus</taxon>
    </lineage>
</organism>
<feature type="region of interest" description="Disordered" evidence="1">
    <location>
        <begin position="184"/>
        <end position="229"/>
    </location>
</feature>
<dbReference type="AlphaFoldDB" id="A0AAD5AZS6"/>
<name>A0AAD5AZS6_SILAS</name>
<evidence type="ECO:0000313" key="3">
    <source>
        <dbReference type="Proteomes" id="UP001205998"/>
    </source>
</evidence>